<dbReference type="EMBL" id="JACHHB010000007">
    <property type="protein sequence ID" value="MBB5173637.1"/>
    <property type="molecule type" value="Genomic_DNA"/>
</dbReference>
<protein>
    <submittedName>
        <fullName evidence="1">Uncharacterized protein</fullName>
    </submittedName>
</protein>
<evidence type="ECO:0000313" key="1">
    <source>
        <dbReference type="EMBL" id="MBB5173637.1"/>
    </source>
</evidence>
<sequence length="47" mass="5032">MTESYGLVLGCGSIRSVFTGDDSNTRGAFSNGEAMSRGACNAERRWI</sequence>
<gene>
    <name evidence="1" type="ORF">HNQ41_001826</name>
</gene>
<comment type="caution">
    <text evidence="1">The sequence shown here is derived from an EMBL/GenBank/DDBJ whole genome shotgun (WGS) entry which is preliminary data.</text>
</comment>
<dbReference type="AlphaFoldDB" id="A0A840QQQ9"/>
<keyword evidence="2" id="KW-1185">Reference proteome</keyword>
<organism evidence="1 2">
    <name type="scientific">Texcoconibacillus texcoconensis</name>
    <dbReference type="NCBI Taxonomy" id="1095777"/>
    <lineage>
        <taxon>Bacteria</taxon>
        <taxon>Bacillati</taxon>
        <taxon>Bacillota</taxon>
        <taxon>Bacilli</taxon>
        <taxon>Bacillales</taxon>
        <taxon>Bacillaceae</taxon>
        <taxon>Texcoconibacillus</taxon>
    </lineage>
</organism>
<accession>A0A840QQQ9</accession>
<proteinExistence type="predicted"/>
<name>A0A840QQQ9_9BACI</name>
<dbReference type="Proteomes" id="UP000551878">
    <property type="component" value="Unassembled WGS sequence"/>
</dbReference>
<dbReference type="RefSeq" id="WP_184664084.1">
    <property type="nucleotide sequence ID" value="NZ_JACHHB010000007.1"/>
</dbReference>
<reference evidence="1 2" key="1">
    <citation type="submission" date="2020-08" db="EMBL/GenBank/DDBJ databases">
        <title>Genomic Encyclopedia of Type Strains, Phase IV (KMG-IV): sequencing the most valuable type-strain genomes for metagenomic binning, comparative biology and taxonomic classification.</title>
        <authorList>
            <person name="Goeker M."/>
        </authorList>
    </citation>
    <scope>NUCLEOTIDE SEQUENCE [LARGE SCALE GENOMIC DNA]</scope>
    <source>
        <strain evidence="1 2">DSM 24696</strain>
    </source>
</reference>
<evidence type="ECO:0000313" key="2">
    <source>
        <dbReference type="Proteomes" id="UP000551878"/>
    </source>
</evidence>